<dbReference type="InterPro" id="IPR012889">
    <property type="entry name" value="Fucose_isomerase_N2"/>
</dbReference>
<feature type="domain" description="L-fucose isomerase N-terminal-2" evidence="8">
    <location>
        <begin position="270"/>
        <end position="316"/>
    </location>
</feature>
<dbReference type="Pfam" id="PF02952">
    <property type="entry name" value="Fucose_iso_C"/>
    <property type="match status" value="1"/>
</dbReference>
<dbReference type="InterPro" id="IPR015888">
    <property type="entry name" value="Fuc_isomerase_C"/>
</dbReference>
<dbReference type="InterPro" id="IPR012888">
    <property type="entry name" value="Fucose_iso_N1"/>
</dbReference>
<dbReference type="Gene3D" id="3.40.50.1070">
    <property type="match status" value="1"/>
</dbReference>
<sequence length="476" mass="53659">MAVKKPLLGLMGLSDGDPIVHEKSKDIVQHQLDVIKEALLRDGRVDVVVADNLVSSVASARAEAEKLKAKGVDGTIFSYGVFAWPNFSAVAAKYGQGPYLLAAQLNPDWPGMVAMLAAGGALNQQGITHFRAYGDFNDPEVLERIITFAKCAHVVNSLNGQKYGLIGGRSLGMYSATVDMQDWQDKFGVDVEHCDESEIVRLAEEVPDEKVEKAFNWLTEKCKEIKYDGRKLTPDKLKTQIRHYEAIKRIQKENDFDFVGVKCHYDMSCHYCTECIAAAFMNDPYDWDGPKEPMVYACEADSDAAMTMQMLKLLTNDPVVFMDVRHWDEENQVLEFCNCGSESTWYAAKSDDPDENLKHVTLYPCLDIYAGGGCHVNCQTAPGLCTIARLCRSMDENGKRRYRMVMFTAELVSMPKEREKLTNEEWPHNFAKLHFDYHVFLDNFDANHAHAVYGDHIEELKTICKMMDIDVEVLGE</sequence>
<accession>A0AAP4B8T7</accession>
<dbReference type="InterPro" id="IPR005763">
    <property type="entry name" value="Fucose_isomerase"/>
</dbReference>
<dbReference type="GO" id="GO:0042355">
    <property type="term" value="P:L-fucose catabolic process"/>
    <property type="evidence" value="ECO:0007669"/>
    <property type="project" value="TreeGrafter"/>
</dbReference>
<evidence type="ECO:0000259" key="7">
    <source>
        <dbReference type="Pfam" id="PF07881"/>
    </source>
</evidence>
<dbReference type="RefSeq" id="WP_283230349.1">
    <property type="nucleotide sequence ID" value="NZ_JASGBQ010000005.1"/>
</dbReference>
<keyword evidence="2" id="KW-0464">Manganese</keyword>
<dbReference type="Proteomes" id="UP001300383">
    <property type="component" value="Unassembled WGS sequence"/>
</dbReference>
<dbReference type="Pfam" id="PF07881">
    <property type="entry name" value="Fucose_iso_N1"/>
    <property type="match status" value="1"/>
</dbReference>
<dbReference type="CDD" id="cd00578">
    <property type="entry name" value="L-fuc_L-ara-isomerases"/>
    <property type="match status" value="1"/>
</dbReference>
<evidence type="ECO:0000256" key="2">
    <source>
        <dbReference type="ARBA" id="ARBA00023211"/>
    </source>
</evidence>
<name>A0AAP4B8T7_9FIRM</name>
<dbReference type="SUPFAM" id="SSF53743">
    <property type="entry name" value="FucI/AraA N-terminal and middle domains"/>
    <property type="match status" value="1"/>
</dbReference>
<feature type="domain" description="L-fucose isomerase N-terminal-2" evidence="8">
    <location>
        <begin position="163"/>
        <end position="230"/>
    </location>
</feature>
<dbReference type="InterPro" id="IPR009015">
    <property type="entry name" value="Fucose_isomerase_N/cen_sf"/>
</dbReference>
<dbReference type="Gene3D" id="3.40.275.10">
    <property type="entry name" value="L-fucose Isomerase, Chain A, domain 2"/>
    <property type="match status" value="2"/>
</dbReference>
<proteinExistence type="predicted"/>
<dbReference type="PANTHER" id="PTHR37840:SF1">
    <property type="entry name" value="L-FUCOSE ISOMERASE"/>
    <property type="match status" value="1"/>
</dbReference>
<keyword evidence="10" id="KW-1185">Reference proteome</keyword>
<evidence type="ECO:0000259" key="6">
    <source>
        <dbReference type="Pfam" id="PF02952"/>
    </source>
</evidence>
<dbReference type="GO" id="GO:0030145">
    <property type="term" value="F:manganese ion binding"/>
    <property type="evidence" value="ECO:0007669"/>
    <property type="project" value="InterPro"/>
</dbReference>
<dbReference type="EMBL" id="JASGBQ010000005">
    <property type="protein sequence ID" value="MDI9241844.1"/>
    <property type="molecule type" value="Genomic_DNA"/>
</dbReference>
<dbReference type="Pfam" id="PF07882">
    <property type="entry name" value="Fucose_iso_N2"/>
    <property type="match status" value="2"/>
</dbReference>
<dbReference type="Gene3D" id="3.20.14.10">
    <property type="entry name" value="L-fucose/L-arabinose isomerase, C-terminal"/>
    <property type="match status" value="1"/>
</dbReference>
<dbReference type="GO" id="GO:0005737">
    <property type="term" value="C:cytoplasm"/>
    <property type="evidence" value="ECO:0007669"/>
    <property type="project" value="InterPro"/>
</dbReference>
<keyword evidence="1" id="KW-0479">Metal-binding</keyword>
<evidence type="ECO:0000256" key="5">
    <source>
        <dbReference type="ARBA" id="ARBA00030454"/>
    </source>
</evidence>
<dbReference type="AlphaFoldDB" id="A0AAP4B8T7"/>
<dbReference type="InterPro" id="IPR038391">
    <property type="entry name" value="Fucose_iso_dom1_sf"/>
</dbReference>
<comment type="caution">
    <text evidence="9">The sequence shown here is derived from an EMBL/GenBank/DDBJ whole genome shotgun (WGS) entry which is preliminary data.</text>
</comment>
<dbReference type="InterPro" id="IPR038392">
    <property type="entry name" value="Fucose_isomerase_dom2_sf"/>
</dbReference>
<protein>
    <recommendedName>
        <fullName evidence="5">FucIase</fullName>
    </recommendedName>
</protein>
<dbReference type="GO" id="GO:0008736">
    <property type="term" value="F:L-fucose isomerase activity"/>
    <property type="evidence" value="ECO:0007669"/>
    <property type="project" value="InterPro"/>
</dbReference>
<keyword evidence="4" id="KW-0119">Carbohydrate metabolism</keyword>
<feature type="domain" description="L-fucose isomerase N-terminal-1" evidence="7">
    <location>
        <begin position="8"/>
        <end position="160"/>
    </location>
</feature>
<evidence type="ECO:0000259" key="8">
    <source>
        <dbReference type="Pfam" id="PF07882"/>
    </source>
</evidence>
<dbReference type="GO" id="GO:0019571">
    <property type="term" value="P:D-arabinose catabolic process"/>
    <property type="evidence" value="ECO:0007669"/>
    <property type="project" value="TreeGrafter"/>
</dbReference>
<evidence type="ECO:0000256" key="3">
    <source>
        <dbReference type="ARBA" id="ARBA00023235"/>
    </source>
</evidence>
<keyword evidence="3 9" id="KW-0413">Isomerase</keyword>
<organism evidence="9 10">
    <name type="scientific">Fusibacillus kribbianus</name>
    <dbReference type="NCBI Taxonomy" id="3044208"/>
    <lineage>
        <taxon>Bacteria</taxon>
        <taxon>Bacillati</taxon>
        <taxon>Bacillota</taxon>
        <taxon>Clostridia</taxon>
        <taxon>Lachnospirales</taxon>
        <taxon>Lachnospiraceae</taxon>
        <taxon>Fusibacillus</taxon>
    </lineage>
</organism>
<evidence type="ECO:0000256" key="4">
    <source>
        <dbReference type="ARBA" id="ARBA00023277"/>
    </source>
</evidence>
<dbReference type="InterPro" id="IPR038393">
    <property type="entry name" value="Fuc_iso_dom3_sf"/>
</dbReference>
<reference evidence="9 10" key="1">
    <citation type="submission" date="2023-05" db="EMBL/GenBank/DDBJ databases">
        <title>[ruminococcus] sp. nov., isolated from a pig farm feces dump.</title>
        <authorList>
            <person name="Chang Y.-H."/>
        </authorList>
    </citation>
    <scope>NUCLEOTIDE SEQUENCE [LARGE SCALE GENOMIC DNA]</scope>
    <source>
        <strain evidence="9 10">YH-rum2234</strain>
    </source>
</reference>
<gene>
    <name evidence="9" type="ORF">QJ036_05040</name>
</gene>
<dbReference type="PANTHER" id="PTHR37840">
    <property type="entry name" value="L-FUCOSE ISOMERASE"/>
    <property type="match status" value="1"/>
</dbReference>
<evidence type="ECO:0000313" key="10">
    <source>
        <dbReference type="Proteomes" id="UP001300383"/>
    </source>
</evidence>
<evidence type="ECO:0000256" key="1">
    <source>
        <dbReference type="ARBA" id="ARBA00022723"/>
    </source>
</evidence>
<dbReference type="GO" id="GO:0008790">
    <property type="term" value="F:arabinose isomerase activity"/>
    <property type="evidence" value="ECO:0007669"/>
    <property type="project" value="TreeGrafter"/>
</dbReference>
<feature type="domain" description="L-fucose isomerase C-terminal" evidence="6">
    <location>
        <begin position="337"/>
        <end position="472"/>
    </location>
</feature>
<evidence type="ECO:0000313" key="9">
    <source>
        <dbReference type="EMBL" id="MDI9241844.1"/>
    </source>
</evidence>